<dbReference type="Pfam" id="PF00404">
    <property type="entry name" value="Dockerin_1"/>
    <property type="match status" value="1"/>
</dbReference>
<reference evidence="3 4" key="1">
    <citation type="submission" date="2016-10" db="EMBL/GenBank/DDBJ databases">
        <authorList>
            <person name="de Groot N.N."/>
        </authorList>
    </citation>
    <scope>NUCLEOTIDE SEQUENCE [LARGE SCALE GENOMIC DNA]</scope>
    <source>
        <strain evidence="3 4">KH2T6</strain>
    </source>
</reference>
<dbReference type="SMART" id="SM00710">
    <property type="entry name" value="PbH1"/>
    <property type="match status" value="6"/>
</dbReference>
<accession>A0A1H7PV13</accession>
<dbReference type="Gene3D" id="1.20.1270.90">
    <property type="entry name" value="AF1782-like"/>
    <property type="match status" value="1"/>
</dbReference>
<sequence length="1365" mass="144456">MTIRNSWKRVIAGTLAVLVVAGNVPANVGTGGLFVGTSITAYADSVTDVTLDKTTAQTVKVGENVAFTATVAPNDATDKTVQWSINNTNVKLYSDSACTTEVGTDATDVLTVYAKGITAGSATVTATSNADNTKSASCEVTVKEVQPLSIVKLVPPAEWENDHTTLTANELDGFMMCDLEQVKALEGVPASGSAYVIYNFDGDSIQRASFNNGKYNRSEKVPRSRHDMYLNVVIYHDEYYYTGSVSETHVITNLNFSDYFDENGVLKDTVPEGSVLDFQGEFSGELYNKITINKKVTITSTSDTVAKFDGTATESGSDMTFNIVSGADYTTISNLEFLNCRLVIQGAKYVTVDNIDISVKDKRVGSGVGFFTMYGGTSDVVVKNSYIEGRNNGGSSCVIIGKGADHITFENNTIKASGTVGNMFNVTPFNLQGDTNPGYVTLKNNNIESDAGGGISYAIALTGEGHILEGNNIKWKNTAINAGYGLSLTKCTYKNNTVTNGGSINIGSFSTAEGNITDGNVSLQEGAIFTDNTVGGKLTVSQKDTQIKENTLKSDVIFNNNANNTKFEKNNVTGTVTVNNTSKGNSLTENTIVSTGEYAVILRSTAADSNTSVVNNTLVSKDKIGDDAVNRGTGSGNIIQNNDSSGYIVLLDEWVQPIADMTYTGSNLEPEVVVKNDNTTLTQGTDYLVAYKDNKNAGTATLTITRAEGSVYAGKAEKSFTINKADPTPDAVTGLTAAYGKTLEDVALPNGWTWDAPETSVGNAGNNTFSATFTPTDTANYNNVKRDLTVNVTPIPAATTAVDTLNATYGQTLADVTLPTANNGTWTWKDPTTTSVGNAGTHTFTAVFTHSSTNYTAVEQDVTINVAKANPTPEAVTDLNAIYEQTLADVTLPTANDGTWAWKDPTTTSVGNAGTHTFAAVFTPTNTNYNTVEQNVTVNVAKANMTPNPVSERNATYEQTLADVTLPAANDGTWAWKDPTTTSVGNAGTHTFMAVFTPTNTNYNTVEQDVTVKVAKADPTPEAVTGLTAAYGKTLEDVSLPNGWTWNAPETSVGNVGDNAFAATYTPDDTANYNTLNQDLTVTVVPVNKTALNDALTNANNYLDTIKNDADYAAPSSDLSTAISTVNAVLTNDNVTEAQVAQAITDVNNAVTTAKSDVKDIDDTKAAQAVTNKINALTAAENVSTADKTDIEAARAAYDDLTEDQKAKVSADTLEKLTDAETALAAAEKDAADQAAANDVTSAINDLPAAEDITTADKTDIEAARKAYDELTDDQKAKVSAETKAKLEAAEEALAEAEKPVIKGDVNFDGKINTTDLIKVVAHVKGKKLLDENAAKAADVNNDGKINITDITKIAAHIKGKKLIK</sequence>
<dbReference type="Gene3D" id="2.60.40.1080">
    <property type="match status" value="1"/>
</dbReference>
<proteinExistence type="predicted"/>
<dbReference type="InterPro" id="IPR011050">
    <property type="entry name" value="Pectin_lyase_fold/virulence"/>
</dbReference>
<dbReference type="InterPro" id="IPR036439">
    <property type="entry name" value="Dockerin_dom_sf"/>
</dbReference>
<dbReference type="SMART" id="SM00635">
    <property type="entry name" value="BID_2"/>
    <property type="match status" value="1"/>
</dbReference>
<evidence type="ECO:0000313" key="4">
    <source>
        <dbReference type="Proteomes" id="UP000186015"/>
    </source>
</evidence>
<dbReference type="PROSITE" id="PS51766">
    <property type="entry name" value="DOCKERIN"/>
    <property type="match status" value="1"/>
</dbReference>
<name>A0A1H7PV13_RUMAL</name>
<evidence type="ECO:0000256" key="1">
    <source>
        <dbReference type="SAM" id="SignalP"/>
    </source>
</evidence>
<evidence type="ECO:0000313" key="3">
    <source>
        <dbReference type="EMBL" id="SEL39449.1"/>
    </source>
</evidence>
<dbReference type="SUPFAM" id="SSF51126">
    <property type="entry name" value="Pectin lyase-like"/>
    <property type="match status" value="1"/>
</dbReference>
<dbReference type="GO" id="GO:0004553">
    <property type="term" value="F:hydrolase activity, hydrolyzing O-glycosyl compounds"/>
    <property type="evidence" value="ECO:0007669"/>
    <property type="project" value="InterPro"/>
</dbReference>
<evidence type="ECO:0000259" key="2">
    <source>
        <dbReference type="PROSITE" id="PS51766"/>
    </source>
</evidence>
<dbReference type="GO" id="GO:0000272">
    <property type="term" value="P:polysaccharide catabolic process"/>
    <property type="evidence" value="ECO:0007669"/>
    <property type="project" value="InterPro"/>
</dbReference>
<dbReference type="InterPro" id="IPR006626">
    <property type="entry name" value="PbH1"/>
</dbReference>
<protein>
    <recommendedName>
        <fullName evidence="2">Dockerin domain-containing protein</fullName>
    </recommendedName>
</protein>
<dbReference type="EMBL" id="FOAT01000025">
    <property type="protein sequence ID" value="SEL39449.1"/>
    <property type="molecule type" value="Genomic_DNA"/>
</dbReference>
<dbReference type="RefSeq" id="WP_074836070.1">
    <property type="nucleotide sequence ID" value="NZ_FOAT01000025.1"/>
</dbReference>
<dbReference type="PROSITE" id="PS00018">
    <property type="entry name" value="EF_HAND_1"/>
    <property type="match status" value="1"/>
</dbReference>
<dbReference type="InterPro" id="IPR003343">
    <property type="entry name" value="Big_2"/>
</dbReference>
<organism evidence="3 4">
    <name type="scientific">Ruminococcus albus</name>
    <dbReference type="NCBI Taxonomy" id="1264"/>
    <lineage>
        <taxon>Bacteria</taxon>
        <taxon>Bacillati</taxon>
        <taxon>Bacillota</taxon>
        <taxon>Clostridia</taxon>
        <taxon>Eubacteriales</taxon>
        <taxon>Oscillospiraceae</taxon>
        <taxon>Ruminococcus</taxon>
    </lineage>
</organism>
<feature type="domain" description="Dockerin" evidence="2">
    <location>
        <begin position="1299"/>
        <end position="1365"/>
    </location>
</feature>
<dbReference type="Gene3D" id="1.10.1330.10">
    <property type="entry name" value="Dockerin domain"/>
    <property type="match status" value="1"/>
</dbReference>
<dbReference type="InterPro" id="IPR002105">
    <property type="entry name" value="Dockerin_1_rpt"/>
</dbReference>
<dbReference type="InterPro" id="IPR018247">
    <property type="entry name" value="EF_Hand_1_Ca_BS"/>
</dbReference>
<keyword evidence="1" id="KW-0732">Signal</keyword>
<dbReference type="InterPro" id="IPR016134">
    <property type="entry name" value="Dockerin_dom"/>
</dbReference>
<gene>
    <name evidence="3" type="ORF">SAMN05216469_12526</name>
</gene>
<dbReference type="OrthoDB" id="1821987at2"/>
<feature type="chain" id="PRO_5010311252" description="Dockerin domain-containing protein" evidence="1">
    <location>
        <begin position="27"/>
        <end position="1365"/>
    </location>
</feature>
<dbReference type="SUPFAM" id="SSF63446">
    <property type="entry name" value="Type I dockerin domain"/>
    <property type="match status" value="1"/>
</dbReference>
<dbReference type="CDD" id="cd14256">
    <property type="entry name" value="Dockerin_I"/>
    <property type="match status" value="1"/>
</dbReference>
<dbReference type="Proteomes" id="UP000186015">
    <property type="component" value="Unassembled WGS sequence"/>
</dbReference>
<feature type="signal peptide" evidence="1">
    <location>
        <begin position="1"/>
        <end position="26"/>
    </location>
</feature>